<name>A0A8J2JJ71_9HEXA</name>
<keyword evidence="3" id="KW-1185">Reference proteome</keyword>
<accession>A0A8J2JJ71</accession>
<dbReference type="Pfam" id="PF16984">
    <property type="entry name" value="Grp7_allergen"/>
    <property type="match status" value="1"/>
</dbReference>
<keyword evidence="1" id="KW-0732">Signal</keyword>
<comment type="caution">
    <text evidence="2">The sequence shown here is derived from an EMBL/GenBank/DDBJ whole genome shotgun (WGS) entry which is preliminary data.</text>
</comment>
<protein>
    <submittedName>
        <fullName evidence="2">Uncharacterized protein</fullName>
    </submittedName>
</protein>
<dbReference type="AlphaFoldDB" id="A0A8J2JJ71"/>
<feature type="chain" id="PRO_5035197033" evidence="1">
    <location>
        <begin position="27"/>
        <end position="281"/>
    </location>
</feature>
<dbReference type="EMBL" id="CAJVCH010077896">
    <property type="protein sequence ID" value="CAG7721251.1"/>
    <property type="molecule type" value="Genomic_DNA"/>
</dbReference>
<reference evidence="2" key="1">
    <citation type="submission" date="2021-06" db="EMBL/GenBank/DDBJ databases">
        <authorList>
            <person name="Hodson N. C."/>
            <person name="Mongue J. A."/>
            <person name="Jaron S. K."/>
        </authorList>
    </citation>
    <scope>NUCLEOTIDE SEQUENCE</scope>
</reference>
<evidence type="ECO:0000313" key="3">
    <source>
        <dbReference type="Proteomes" id="UP000708208"/>
    </source>
</evidence>
<organism evidence="2 3">
    <name type="scientific">Allacma fusca</name>
    <dbReference type="NCBI Taxonomy" id="39272"/>
    <lineage>
        <taxon>Eukaryota</taxon>
        <taxon>Metazoa</taxon>
        <taxon>Ecdysozoa</taxon>
        <taxon>Arthropoda</taxon>
        <taxon>Hexapoda</taxon>
        <taxon>Collembola</taxon>
        <taxon>Symphypleona</taxon>
        <taxon>Sminthuridae</taxon>
        <taxon>Allacma</taxon>
    </lineage>
</organism>
<evidence type="ECO:0000256" key="1">
    <source>
        <dbReference type="SAM" id="SignalP"/>
    </source>
</evidence>
<proteinExistence type="predicted"/>
<feature type="signal peptide" evidence="1">
    <location>
        <begin position="1"/>
        <end position="26"/>
    </location>
</feature>
<dbReference type="OrthoDB" id="6419576at2759"/>
<evidence type="ECO:0000313" key="2">
    <source>
        <dbReference type="EMBL" id="CAG7721251.1"/>
    </source>
</evidence>
<dbReference type="InterPro" id="IPR020234">
    <property type="entry name" value="Mite_allergen_group-7"/>
</dbReference>
<gene>
    <name evidence="2" type="ORF">AFUS01_LOCUS10477</name>
</gene>
<sequence length="281" mass="30820">MYKQHVLVLCLTVGVLSLSLVQNVAGGLTIRAAERREIQEVNNSGEDEVAVLSDGALQMQNSFIEAWIDAILEHARNVMRKKGLNQIELQPETSEFSRRIFGITFHGKASIYEGVLQGLETIHRTGVVSIKPEKSTGDLIATFEVGVDHPTVRAKALAKFLSIGPSGNITGSFDKVRVKIVIRISKNAGLHADLDTFEITELGKLSLNIKGLGSMLNYVVENIVEGLGNRVFKRKLREVLEGTIKKFIVNDVLKSSIQSTFNFGGASNNDINNNSMQPSEM</sequence>
<dbReference type="Proteomes" id="UP000708208">
    <property type="component" value="Unassembled WGS sequence"/>
</dbReference>